<protein>
    <submittedName>
        <fullName evidence="2">Uncharacterized protein</fullName>
    </submittedName>
</protein>
<dbReference type="PANTHER" id="PTHR14187:SF5">
    <property type="entry name" value="HEAT SHOCK 70 KDA PROTEIN 12A"/>
    <property type="match status" value="1"/>
</dbReference>
<dbReference type="PANTHER" id="PTHR14187">
    <property type="entry name" value="ALPHA KINASE/ELONGATION FACTOR 2 KINASE"/>
    <property type="match status" value="1"/>
</dbReference>
<sequence length="504" mass="55954">MHYKSEEDGLSYCQNTFGVFVKIGEDVPVDHQAKHVFEVEPHSKVTEVEVFATDSPQPEFVTDSGVEEVGTWTYRFPVQGQRMDDPPEIEVSMFFGQAKMEVHVAALNFTNAEKTMSFDFDSRNIEKENELTSSLPPVLHHPNPLVLYECIVTMANIIAEDSQAVPEATAAEVQSSATQPSAGPQPTITTLSSDDDFGGIQPSANTEPSANQPHPRNTGVPPIPCENRRNTDQTRGTDHEEPEVLITGVRLRSRPPTRATTTTHNPGEVRITQHGQLIVEQDVDRRFWHISRLPLNGNPACSANITGPNPPRALCKTKIKSAGLKRPGFGIVAPSFAGYRRFNAIERPHQFWFCPETSCVGSRGSQDCRYQMPSVPDVMPILTGTKLSQVEVDFLTAKGFTLVHRFPAVAIPRTPTPTVVDIRINVDAYPQKIDAVPSSFRFNARGTKGCRRKSTPSDECNDRLQRAITTTMLRTEIWLYPQATVMGKGTRYVHMFSRLSPSIT</sequence>
<name>A0ABD3HUA6_9MARC</name>
<organism evidence="2 3">
    <name type="scientific">Riccia sorocarpa</name>
    <dbReference type="NCBI Taxonomy" id="122646"/>
    <lineage>
        <taxon>Eukaryota</taxon>
        <taxon>Viridiplantae</taxon>
        <taxon>Streptophyta</taxon>
        <taxon>Embryophyta</taxon>
        <taxon>Marchantiophyta</taxon>
        <taxon>Marchantiopsida</taxon>
        <taxon>Marchantiidae</taxon>
        <taxon>Marchantiales</taxon>
        <taxon>Ricciaceae</taxon>
        <taxon>Riccia</taxon>
    </lineage>
</organism>
<evidence type="ECO:0000313" key="2">
    <source>
        <dbReference type="EMBL" id="KAL3694531.1"/>
    </source>
</evidence>
<dbReference type="Proteomes" id="UP001633002">
    <property type="component" value="Unassembled WGS sequence"/>
</dbReference>
<feature type="compositionally biased region" description="Polar residues" evidence="1">
    <location>
        <begin position="172"/>
        <end position="192"/>
    </location>
</feature>
<keyword evidence="3" id="KW-1185">Reference proteome</keyword>
<evidence type="ECO:0000256" key="1">
    <source>
        <dbReference type="SAM" id="MobiDB-lite"/>
    </source>
</evidence>
<dbReference type="AlphaFoldDB" id="A0ABD3HUA6"/>
<proteinExistence type="predicted"/>
<comment type="caution">
    <text evidence="2">The sequence shown here is derived from an EMBL/GenBank/DDBJ whole genome shotgun (WGS) entry which is preliminary data.</text>
</comment>
<gene>
    <name evidence="2" type="ORF">R1sor_008182</name>
</gene>
<dbReference type="EMBL" id="JBJQOH010000003">
    <property type="protein sequence ID" value="KAL3694531.1"/>
    <property type="molecule type" value="Genomic_DNA"/>
</dbReference>
<feature type="compositionally biased region" description="Polar residues" evidence="1">
    <location>
        <begin position="202"/>
        <end position="215"/>
    </location>
</feature>
<feature type="compositionally biased region" description="Basic and acidic residues" evidence="1">
    <location>
        <begin position="226"/>
        <end position="239"/>
    </location>
</feature>
<accession>A0ABD3HUA6</accession>
<feature type="region of interest" description="Disordered" evidence="1">
    <location>
        <begin position="169"/>
        <end position="246"/>
    </location>
</feature>
<evidence type="ECO:0000313" key="3">
    <source>
        <dbReference type="Proteomes" id="UP001633002"/>
    </source>
</evidence>
<reference evidence="2 3" key="1">
    <citation type="submission" date="2024-09" db="EMBL/GenBank/DDBJ databases">
        <title>Chromosome-scale assembly of Riccia sorocarpa.</title>
        <authorList>
            <person name="Paukszto L."/>
        </authorList>
    </citation>
    <scope>NUCLEOTIDE SEQUENCE [LARGE SCALE GENOMIC DNA]</scope>
    <source>
        <strain evidence="2">LP-2024</strain>
        <tissue evidence="2">Aerial parts of the thallus</tissue>
    </source>
</reference>